<dbReference type="Gene3D" id="3.40.190.10">
    <property type="entry name" value="Periplasmic binding protein-like II"/>
    <property type="match status" value="2"/>
</dbReference>
<dbReference type="PANTHER" id="PTHR30222:SF17">
    <property type="entry name" value="SPERMIDINE_PUTRESCINE-BINDING PERIPLASMIC PROTEIN"/>
    <property type="match status" value="1"/>
</dbReference>
<dbReference type="GO" id="GO:0015846">
    <property type="term" value="P:polyamine transport"/>
    <property type="evidence" value="ECO:0007669"/>
    <property type="project" value="InterPro"/>
</dbReference>
<reference evidence="7" key="1">
    <citation type="submission" date="2020-02" db="EMBL/GenBank/DDBJ databases">
        <title>Streptomyces sp. ASO4wet.</title>
        <authorList>
            <person name="Risdian C."/>
            <person name="Landwehr W."/>
            <person name="Schupp P."/>
            <person name="Wink J."/>
        </authorList>
    </citation>
    <scope>NUCLEOTIDE SEQUENCE [LARGE SCALE GENOMIC DNA]</scope>
    <source>
        <strain evidence="7">ASO4wet</strain>
    </source>
</reference>
<dbReference type="CDD" id="cd13590">
    <property type="entry name" value="PBP2_PotD_PotF_like"/>
    <property type="match status" value="1"/>
</dbReference>
<evidence type="ECO:0000256" key="2">
    <source>
        <dbReference type="ARBA" id="ARBA00022448"/>
    </source>
</evidence>
<dbReference type="GO" id="GO:0019808">
    <property type="term" value="F:polyamine binding"/>
    <property type="evidence" value="ECO:0007669"/>
    <property type="project" value="InterPro"/>
</dbReference>
<dbReference type="PRINTS" id="PR00909">
    <property type="entry name" value="SPERMDNBNDNG"/>
</dbReference>
<dbReference type="InterPro" id="IPR001188">
    <property type="entry name" value="Sperm_putr-bd"/>
</dbReference>
<evidence type="ECO:0000256" key="3">
    <source>
        <dbReference type="ARBA" id="ARBA00022729"/>
    </source>
</evidence>
<accession>A0A7T1T4M1</accession>
<feature type="region of interest" description="Disordered" evidence="5">
    <location>
        <begin position="55"/>
        <end position="74"/>
    </location>
</feature>
<dbReference type="RefSeq" id="WP_197350010.1">
    <property type="nucleotide sequence ID" value="NZ_CP048882.1"/>
</dbReference>
<dbReference type="PANTHER" id="PTHR30222">
    <property type="entry name" value="SPERMIDINE/PUTRESCINE-BINDING PERIPLASMIC PROTEIN"/>
    <property type="match status" value="1"/>
</dbReference>
<dbReference type="KEGG" id="sbat:G4Z16_07670"/>
<dbReference type="InterPro" id="IPR006311">
    <property type="entry name" value="TAT_signal"/>
</dbReference>
<dbReference type="InterPro" id="IPR006059">
    <property type="entry name" value="SBP"/>
</dbReference>
<dbReference type="PROSITE" id="PS51318">
    <property type="entry name" value="TAT"/>
    <property type="match status" value="1"/>
</dbReference>
<evidence type="ECO:0000256" key="5">
    <source>
        <dbReference type="SAM" id="MobiDB-lite"/>
    </source>
</evidence>
<keyword evidence="7" id="KW-1185">Reference proteome</keyword>
<evidence type="ECO:0000256" key="1">
    <source>
        <dbReference type="ARBA" id="ARBA00004418"/>
    </source>
</evidence>
<name>A0A7T1T4M1_9ACTN</name>
<dbReference type="Pfam" id="PF13416">
    <property type="entry name" value="SBP_bac_8"/>
    <property type="match status" value="1"/>
</dbReference>
<keyword evidence="3" id="KW-0732">Signal</keyword>
<comment type="subcellular location">
    <subcellularLocation>
        <location evidence="1">Periplasm</location>
    </subcellularLocation>
</comment>
<dbReference type="SUPFAM" id="SSF53850">
    <property type="entry name" value="Periplasmic binding protein-like II"/>
    <property type="match status" value="1"/>
</dbReference>
<keyword evidence="4" id="KW-0574">Periplasm</keyword>
<protein>
    <submittedName>
        <fullName evidence="6">Spermidine/putrescine ABC transporter substrate-binding protein</fullName>
    </submittedName>
</protein>
<dbReference type="GO" id="GO:0042597">
    <property type="term" value="C:periplasmic space"/>
    <property type="evidence" value="ECO:0007669"/>
    <property type="project" value="UniProtKB-SubCell"/>
</dbReference>
<sequence length="417" mass="46484">MDLDPQLYEGLPDPVRKAWERSLTSGRAAMSRRRLLRLGSLAMGGAALAACGIPPAEGSRGGNDPEDTPDHSKKERVLNFANWPLYIDVDDKNKKKRPTLDRFERQHGIKVKYVEDINDNNEFYGKIKPQLAAGQDTGRDLVCLTDWMAGRLIRQGWAQRLDPARMPNAVANVEDRFRTAAQDPGRQYSYPWAGIACVVAYNKKATGGKKVTSVSQLLEDESLKGKVSMLTEMTDTVGMTMLDLGIDPEKFDGDDFDRAIARIQKAVDRKQLRRFSGNDYIDELSSGDIAACLAWAGDVVQLKLDNPDIEFAIPESGYRFATDDLLVPAKARHRANAEELINYYYDPKVAAELTAWVNYICPVSGAKAEMEKIDKDLAEDPLIFPDAKTAARGKAFRPMSDKEQARYENKFAKLIGA</sequence>
<organism evidence="6 7">
    <name type="scientific">Streptomyces bathyalis</name>
    <dbReference type="NCBI Taxonomy" id="2710756"/>
    <lineage>
        <taxon>Bacteria</taxon>
        <taxon>Bacillati</taxon>
        <taxon>Actinomycetota</taxon>
        <taxon>Actinomycetes</taxon>
        <taxon>Kitasatosporales</taxon>
        <taxon>Streptomycetaceae</taxon>
        <taxon>Streptomyces</taxon>
    </lineage>
</organism>
<dbReference type="AlphaFoldDB" id="A0A7T1T4M1"/>
<keyword evidence="2" id="KW-0813">Transport</keyword>
<gene>
    <name evidence="6" type="ORF">G4Z16_07670</name>
</gene>
<dbReference type="EMBL" id="CP048882">
    <property type="protein sequence ID" value="QPP06298.1"/>
    <property type="molecule type" value="Genomic_DNA"/>
</dbReference>
<evidence type="ECO:0000313" key="7">
    <source>
        <dbReference type="Proteomes" id="UP000595046"/>
    </source>
</evidence>
<dbReference type="Proteomes" id="UP000595046">
    <property type="component" value="Chromosome"/>
</dbReference>
<proteinExistence type="predicted"/>
<evidence type="ECO:0000256" key="4">
    <source>
        <dbReference type="ARBA" id="ARBA00022764"/>
    </source>
</evidence>
<evidence type="ECO:0000313" key="6">
    <source>
        <dbReference type="EMBL" id="QPP06298.1"/>
    </source>
</evidence>